<evidence type="ECO:0000256" key="2">
    <source>
        <dbReference type="ARBA" id="ARBA00004651"/>
    </source>
</evidence>
<gene>
    <name evidence="19" type="primary">mtrB</name>
    <name evidence="19" type="ORF">VVR66_02745</name>
</gene>
<dbReference type="CDD" id="cd06225">
    <property type="entry name" value="HAMP"/>
    <property type="match status" value="1"/>
</dbReference>
<feature type="transmembrane region" description="Helical" evidence="16">
    <location>
        <begin position="216"/>
        <end position="238"/>
    </location>
</feature>
<evidence type="ECO:0000256" key="5">
    <source>
        <dbReference type="ARBA" id="ARBA00022553"/>
    </source>
</evidence>
<keyword evidence="8" id="KW-0547">Nucleotide-binding</keyword>
<keyword evidence="10" id="KW-0067">ATP-binding</keyword>
<keyword evidence="4" id="KW-1003">Cell membrane</keyword>
<dbReference type="SUPFAM" id="SSF55874">
    <property type="entry name" value="ATPase domain of HSP90 chaperone/DNA topoisomerase II/histidine kinase"/>
    <property type="match status" value="1"/>
</dbReference>
<comment type="catalytic activity">
    <reaction evidence="1">
        <text>ATP + protein L-histidine = ADP + protein N-phospho-L-histidine.</text>
        <dbReference type="EC" id="2.7.13.3"/>
    </reaction>
</comment>
<keyword evidence="20" id="KW-1185">Reference proteome</keyword>
<dbReference type="PANTHER" id="PTHR45528:SF1">
    <property type="entry name" value="SENSOR HISTIDINE KINASE CPXA"/>
    <property type="match status" value="1"/>
</dbReference>
<evidence type="ECO:0000256" key="3">
    <source>
        <dbReference type="ARBA" id="ARBA00012438"/>
    </source>
</evidence>
<evidence type="ECO:0000256" key="4">
    <source>
        <dbReference type="ARBA" id="ARBA00022475"/>
    </source>
</evidence>
<evidence type="ECO:0000256" key="1">
    <source>
        <dbReference type="ARBA" id="ARBA00000085"/>
    </source>
</evidence>
<organism evidence="19 20">
    <name type="scientific">Kocuria carniphila</name>
    <dbReference type="NCBI Taxonomy" id="262208"/>
    <lineage>
        <taxon>Bacteria</taxon>
        <taxon>Bacillati</taxon>
        <taxon>Actinomycetota</taxon>
        <taxon>Actinomycetes</taxon>
        <taxon>Micrococcales</taxon>
        <taxon>Micrococcaceae</taxon>
        <taxon>Kocuria</taxon>
    </lineage>
</organism>
<keyword evidence="11 16" id="KW-1133">Transmembrane helix</keyword>
<dbReference type="Proteomes" id="UP001558481">
    <property type="component" value="Unassembled WGS sequence"/>
</dbReference>
<feature type="domain" description="HAMP" evidence="18">
    <location>
        <begin position="240"/>
        <end position="292"/>
    </location>
</feature>
<dbReference type="InterPro" id="IPR036097">
    <property type="entry name" value="HisK_dim/P_sf"/>
</dbReference>
<dbReference type="PANTHER" id="PTHR45528">
    <property type="entry name" value="SENSOR HISTIDINE KINASE CPXA"/>
    <property type="match status" value="1"/>
</dbReference>
<evidence type="ECO:0000256" key="8">
    <source>
        <dbReference type="ARBA" id="ARBA00022741"/>
    </source>
</evidence>
<evidence type="ECO:0000256" key="7">
    <source>
        <dbReference type="ARBA" id="ARBA00022692"/>
    </source>
</evidence>
<evidence type="ECO:0000313" key="19">
    <source>
        <dbReference type="EMBL" id="MEX3593628.1"/>
    </source>
</evidence>
<dbReference type="Pfam" id="PF00512">
    <property type="entry name" value="HisKA"/>
    <property type="match status" value="1"/>
</dbReference>
<keyword evidence="12" id="KW-0902">Two-component regulatory system</keyword>
<dbReference type="NCBIfam" id="NF040691">
    <property type="entry name" value="MtrAB_MtrB"/>
    <property type="match status" value="1"/>
</dbReference>
<keyword evidence="6" id="KW-0808">Transferase</keyword>
<comment type="subcellular location">
    <subcellularLocation>
        <location evidence="2">Cell membrane</location>
        <topology evidence="2">Multi-pass membrane protein</topology>
    </subcellularLocation>
</comment>
<feature type="region of interest" description="Disordered" evidence="15">
    <location>
        <begin position="591"/>
        <end position="614"/>
    </location>
</feature>
<dbReference type="SMART" id="SM00388">
    <property type="entry name" value="HisKA"/>
    <property type="match status" value="1"/>
</dbReference>
<dbReference type="InterPro" id="IPR003660">
    <property type="entry name" value="HAMP_dom"/>
</dbReference>
<dbReference type="Gene3D" id="1.10.287.130">
    <property type="match status" value="1"/>
</dbReference>
<dbReference type="RefSeq" id="WP_095797413.1">
    <property type="nucleotide sequence ID" value="NZ_JAYWLU010000002.1"/>
</dbReference>
<keyword evidence="7 16" id="KW-0812">Transmembrane</keyword>
<evidence type="ECO:0000256" key="12">
    <source>
        <dbReference type="ARBA" id="ARBA00023012"/>
    </source>
</evidence>
<dbReference type="InterPro" id="IPR050398">
    <property type="entry name" value="HssS/ArlS-like"/>
</dbReference>
<evidence type="ECO:0000256" key="13">
    <source>
        <dbReference type="ARBA" id="ARBA00023136"/>
    </source>
</evidence>
<dbReference type="Gene3D" id="3.30.565.10">
    <property type="entry name" value="Histidine kinase-like ATPase, C-terminal domain"/>
    <property type="match status" value="1"/>
</dbReference>
<reference evidence="19 20" key="1">
    <citation type="journal article" date="2024" name="Fungal Genet. Biol.">
        <title>The porcine skin microbiome exhibits broad fungal antagonism.</title>
        <authorList>
            <person name="De La Cruz K.F."/>
            <person name="Townsend E.C."/>
            <person name="Alex Cheong J.Z."/>
            <person name="Salamzade R."/>
            <person name="Liu A."/>
            <person name="Sandstrom S."/>
            <person name="Davila E."/>
            <person name="Huang L."/>
            <person name="Xu K.H."/>
            <person name="Wu S.Y."/>
            <person name="Meudt J.J."/>
            <person name="Shanmuganayagam D."/>
            <person name="Gibson A.L.F."/>
            <person name="Kalan L.R."/>
        </authorList>
    </citation>
    <scope>NUCLEOTIDE SEQUENCE [LARGE SCALE GENOMIC DNA]</scope>
    <source>
        <strain evidence="19 20">LK2625</strain>
    </source>
</reference>
<dbReference type="SMART" id="SM00387">
    <property type="entry name" value="HATPase_c"/>
    <property type="match status" value="1"/>
</dbReference>
<dbReference type="GO" id="GO:0016301">
    <property type="term" value="F:kinase activity"/>
    <property type="evidence" value="ECO:0007669"/>
    <property type="project" value="UniProtKB-KW"/>
</dbReference>
<evidence type="ECO:0000256" key="9">
    <source>
        <dbReference type="ARBA" id="ARBA00022777"/>
    </source>
</evidence>
<keyword evidence="9 19" id="KW-0418">Kinase</keyword>
<dbReference type="CDD" id="cd00082">
    <property type="entry name" value="HisKA"/>
    <property type="match status" value="1"/>
</dbReference>
<keyword evidence="13 16" id="KW-0472">Membrane</keyword>
<protein>
    <recommendedName>
        <fullName evidence="14">Sensor histidine kinase MtrB</fullName>
        <ecNumber evidence="3">2.7.13.3</ecNumber>
    </recommendedName>
</protein>
<dbReference type="InterPro" id="IPR036890">
    <property type="entry name" value="HATPase_C_sf"/>
</dbReference>
<dbReference type="InterPro" id="IPR047669">
    <property type="entry name" value="MtrAB_MtrB"/>
</dbReference>
<sequence>MTADSREQRSTRFNPRLFRRLRLGRRILSRRWHQSLQFRAILVALTLTLLAFFATGSFMSHQIADRLFSDRLNQVLAEARTDISDVQASFDASDASDRTEVQALIDSTMGAMSMDSEEAGRHWILIPFDRGAGQSFVGVQTQSPWMTSASVPQQLQQRVADGDGTYWQPASVRMEEGGAEQPVIVIGDVVQLNQNARYGLFFVYDFAAPQVTLNSIHAVLLLSMLALLLLVGTIVWYVTREVVRPVSSTAKVSEQLSEGDLDVRMEVRGSNEVARLSRSFNRMADNLQEQITQLEQLSTMQQTFVSDVSHELRTPLTTVKMAAEVLYNAREEFDPVNRRSAELLHHQVDRFDSMLSDLLEISRFDAGAARLDIASTDIFSVIYDVVEAAGPLVLKCGSTLTVRSQLTRCVAQMDQRRIDRIIRNLVSNALEHGDGKPVEIYVAANENAVAVAVRDYGIGMEEEQTAKVFNRFWRADPARARTVGGTGLGLSIAQEDTRLHRGQLDVWARPGEGACFRLTLPLIRTQPLDPELPNPLPMPPAPVLADSTAHVTDTGSLALTTQLDPSAAATGSHPVLSVDPQATAAIETFDGADGSLPAGGSTAVSADQAGTGKS</sequence>
<evidence type="ECO:0000259" key="17">
    <source>
        <dbReference type="PROSITE" id="PS50109"/>
    </source>
</evidence>
<dbReference type="PROSITE" id="PS50885">
    <property type="entry name" value="HAMP"/>
    <property type="match status" value="1"/>
</dbReference>
<evidence type="ECO:0000313" key="20">
    <source>
        <dbReference type="Proteomes" id="UP001558481"/>
    </source>
</evidence>
<evidence type="ECO:0000259" key="18">
    <source>
        <dbReference type="PROSITE" id="PS50885"/>
    </source>
</evidence>
<evidence type="ECO:0000256" key="16">
    <source>
        <dbReference type="SAM" id="Phobius"/>
    </source>
</evidence>
<dbReference type="InterPro" id="IPR003661">
    <property type="entry name" value="HisK_dim/P_dom"/>
</dbReference>
<name>A0ABV3UYX0_9MICC</name>
<comment type="caution">
    <text evidence="19">The sequence shown here is derived from an EMBL/GenBank/DDBJ whole genome shotgun (WGS) entry which is preliminary data.</text>
</comment>
<evidence type="ECO:0000256" key="6">
    <source>
        <dbReference type="ARBA" id="ARBA00022679"/>
    </source>
</evidence>
<evidence type="ECO:0000256" key="14">
    <source>
        <dbReference type="ARBA" id="ARBA00035305"/>
    </source>
</evidence>
<evidence type="ECO:0000256" key="11">
    <source>
        <dbReference type="ARBA" id="ARBA00022989"/>
    </source>
</evidence>
<dbReference type="InterPro" id="IPR004358">
    <property type="entry name" value="Sig_transdc_His_kin-like_C"/>
</dbReference>
<proteinExistence type="predicted"/>
<dbReference type="InterPro" id="IPR005467">
    <property type="entry name" value="His_kinase_dom"/>
</dbReference>
<dbReference type="Pfam" id="PF00672">
    <property type="entry name" value="HAMP"/>
    <property type="match status" value="1"/>
</dbReference>
<dbReference type="EC" id="2.7.13.3" evidence="3"/>
<dbReference type="SMART" id="SM00304">
    <property type="entry name" value="HAMP"/>
    <property type="match status" value="1"/>
</dbReference>
<dbReference type="SUPFAM" id="SSF47384">
    <property type="entry name" value="Homodimeric domain of signal transducing histidine kinase"/>
    <property type="match status" value="1"/>
</dbReference>
<dbReference type="EMBL" id="JAYWLU010000002">
    <property type="protein sequence ID" value="MEX3593628.1"/>
    <property type="molecule type" value="Genomic_DNA"/>
</dbReference>
<feature type="domain" description="Histidine kinase" evidence="17">
    <location>
        <begin position="307"/>
        <end position="524"/>
    </location>
</feature>
<keyword evidence="5" id="KW-0597">Phosphoprotein</keyword>
<dbReference type="SUPFAM" id="SSF158472">
    <property type="entry name" value="HAMP domain-like"/>
    <property type="match status" value="1"/>
</dbReference>
<evidence type="ECO:0000256" key="10">
    <source>
        <dbReference type="ARBA" id="ARBA00022840"/>
    </source>
</evidence>
<accession>A0ABV3UYX0</accession>
<dbReference type="Gene3D" id="6.10.340.10">
    <property type="match status" value="1"/>
</dbReference>
<dbReference type="PROSITE" id="PS50109">
    <property type="entry name" value="HIS_KIN"/>
    <property type="match status" value="1"/>
</dbReference>
<dbReference type="Pfam" id="PF02518">
    <property type="entry name" value="HATPase_c"/>
    <property type="match status" value="1"/>
</dbReference>
<dbReference type="PRINTS" id="PR00344">
    <property type="entry name" value="BCTRLSENSOR"/>
</dbReference>
<dbReference type="InterPro" id="IPR003594">
    <property type="entry name" value="HATPase_dom"/>
</dbReference>
<evidence type="ECO:0000256" key="15">
    <source>
        <dbReference type="SAM" id="MobiDB-lite"/>
    </source>
</evidence>